<dbReference type="EMBL" id="JBEDUW010000006">
    <property type="protein sequence ID" value="KAK9925186.1"/>
    <property type="molecule type" value="Genomic_DNA"/>
</dbReference>
<dbReference type="InterPro" id="IPR036600">
    <property type="entry name" value="PAH_sf"/>
</dbReference>
<comment type="caution">
    <text evidence="6">The sequence shown here is derived from an EMBL/GenBank/DDBJ whole genome shotgun (WGS) entry which is preliminary data.</text>
</comment>
<dbReference type="AlphaFoldDB" id="A0AAW1WK82"/>
<dbReference type="InterPro" id="IPR039774">
    <property type="entry name" value="Sin3-like"/>
</dbReference>
<gene>
    <name evidence="6" type="ORF">M0R45_033519</name>
</gene>
<dbReference type="PANTHER" id="PTHR12346:SF8">
    <property type="entry name" value="PAIRED AMPHIPATHIC HELIX PROTEIN SIN3-LIKE 2"/>
    <property type="match status" value="1"/>
</dbReference>
<dbReference type="PANTHER" id="PTHR12346">
    <property type="entry name" value="SIN3B-RELATED"/>
    <property type="match status" value="1"/>
</dbReference>
<dbReference type="InterPro" id="IPR003822">
    <property type="entry name" value="PAH"/>
</dbReference>
<protein>
    <submittedName>
        <fullName evidence="6">Uncharacterized protein</fullName>
    </submittedName>
</protein>
<dbReference type="Pfam" id="PF02671">
    <property type="entry name" value="PAH"/>
    <property type="match status" value="2"/>
</dbReference>
<keyword evidence="4 5" id="KW-0539">Nucleus</keyword>
<evidence type="ECO:0000313" key="7">
    <source>
        <dbReference type="Proteomes" id="UP001457282"/>
    </source>
</evidence>
<proteinExistence type="predicted"/>
<evidence type="ECO:0000313" key="6">
    <source>
        <dbReference type="EMBL" id="KAK9925186.1"/>
    </source>
</evidence>
<evidence type="ECO:0000256" key="5">
    <source>
        <dbReference type="PROSITE-ProRule" id="PRU00810"/>
    </source>
</evidence>
<comment type="subcellular location">
    <subcellularLocation>
        <location evidence="1 5">Nucleus</location>
    </subcellularLocation>
</comment>
<evidence type="ECO:0000256" key="1">
    <source>
        <dbReference type="ARBA" id="ARBA00004123"/>
    </source>
</evidence>
<dbReference type="GO" id="GO:0000118">
    <property type="term" value="C:histone deacetylase complex"/>
    <property type="evidence" value="ECO:0007669"/>
    <property type="project" value="TreeGrafter"/>
</dbReference>
<accession>A0AAW1WK82</accession>
<sequence length="170" mass="19618">MFQDQREKYDMFLQVMKDFKAQRTDTAGVVARVKELFKGHTDLILGFNTFLPSGYEITPEELEPKRTVNIREFKDVIIFGAKVKERFQNDEQIYKSFLDILNTDPKEHTDINEVYQEVAALFDGHPDLLDDFVTFCPVGSPKSSTQKVKKSSISPTKLRALFSKMTISRL</sequence>
<dbReference type="GO" id="GO:0000122">
    <property type="term" value="P:negative regulation of transcription by RNA polymerase II"/>
    <property type="evidence" value="ECO:0007669"/>
    <property type="project" value="TreeGrafter"/>
</dbReference>
<dbReference type="GO" id="GO:0003714">
    <property type="term" value="F:transcription corepressor activity"/>
    <property type="evidence" value="ECO:0007669"/>
    <property type="project" value="InterPro"/>
</dbReference>
<keyword evidence="3" id="KW-0677">Repeat</keyword>
<evidence type="ECO:0000256" key="3">
    <source>
        <dbReference type="ARBA" id="ARBA00022737"/>
    </source>
</evidence>
<keyword evidence="2" id="KW-0678">Repressor</keyword>
<dbReference type="Proteomes" id="UP001457282">
    <property type="component" value="Unassembled WGS sequence"/>
</dbReference>
<dbReference type="PROSITE" id="PS51477">
    <property type="entry name" value="PAH"/>
    <property type="match status" value="2"/>
</dbReference>
<dbReference type="FunFam" id="1.20.1160.11:FF:000003">
    <property type="entry name" value="Paired amphipathic helix SIN3-like protein"/>
    <property type="match status" value="1"/>
</dbReference>
<dbReference type="FunFam" id="1.20.1160.11:FF:000001">
    <property type="entry name" value="Paired amphipathic helix protein Sin3"/>
    <property type="match status" value="1"/>
</dbReference>
<evidence type="ECO:0000256" key="2">
    <source>
        <dbReference type="ARBA" id="ARBA00022491"/>
    </source>
</evidence>
<organism evidence="6 7">
    <name type="scientific">Rubus argutus</name>
    <name type="common">Southern blackberry</name>
    <dbReference type="NCBI Taxonomy" id="59490"/>
    <lineage>
        <taxon>Eukaryota</taxon>
        <taxon>Viridiplantae</taxon>
        <taxon>Streptophyta</taxon>
        <taxon>Embryophyta</taxon>
        <taxon>Tracheophyta</taxon>
        <taxon>Spermatophyta</taxon>
        <taxon>Magnoliopsida</taxon>
        <taxon>eudicotyledons</taxon>
        <taxon>Gunneridae</taxon>
        <taxon>Pentapetalae</taxon>
        <taxon>rosids</taxon>
        <taxon>fabids</taxon>
        <taxon>Rosales</taxon>
        <taxon>Rosaceae</taxon>
        <taxon>Rosoideae</taxon>
        <taxon>Rosoideae incertae sedis</taxon>
        <taxon>Rubus</taxon>
    </lineage>
</organism>
<name>A0AAW1WK82_RUBAR</name>
<reference evidence="6 7" key="1">
    <citation type="journal article" date="2023" name="G3 (Bethesda)">
        <title>A chromosome-length genome assembly and annotation of blackberry (Rubus argutus, cv. 'Hillquist').</title>
        <authorList>
            <person name="Bruna T."/>
            <person name="Aryal R."/>
            <person name="Dudchenko O."/>
            <person name="Sargent D.J."/>
            <person name="Mead D."/>
            <person name="Buti M."/>
            <person name="Cavallini A."/>
            <person name="Hytonen T."/>
            <person name="Andres J."/>
            <person name="Pham M."/>
            <person name="Weisz D."/>
            <person name="Mascagni F."/>
            <person name="Usai G."/>
            <person name="Natali L."/>
            <person name="Bassil N."/>
            <person name="Fernandez G.E."/>
            <person name="Lomsadze A."/>
            <person name="Armour M."/>
            <person name="Olukolu B."/>
            <person name="Poorten T."/>
            <person name="Britton C."/>
            <person name="Davik J."/>
            <person name="Ashrafi H."/>
            <person name="Aiden E.L."/>
            <person name="Borodovsky M."/>
            <person name="Worthington M."/>
        </authorList>
    </citation>
    <scope>NUCLEOTIDE SEQUENCE [LARGE SCALE GENOMIC DNA]</scope>
    <source>
        <strain evidence="6">PI 553951</strain>
    </source>
</reference>
<dbReference type="SUPFAM" id="SSF47762">
    <property type="entry name" value="PAH2 domain"/>
    <property type="match status" value="2"/>
</dbReference>
<dbReference type="GO" id="GO:0000785">
    <property type="term" value="C:chromatin"/>
    <property type="evidence" value="ECO:0007669"/>
    <property type="project" value="TreeGrafter"/>
</dbReference>
<dbReference type="Gene3D" id="1.20.1160.11">
    <property type="entry name" value="Paired amphipathic helix"/>
    <property type="match status" value="2"/>
</dbReference>
<keyword evidence="7" id="KW-1185">Reference proteome</keyword>
<evidence type="ECO:0000256" key="4">
    <source>
        <dbReference type="ARBA" id="ARBA00023242"/>
    </source>
</evidence>